<evidence type="ECO:0008006" key="12">
    <source>
        <dbReference type="Google" id="ProtNLM"/>
    </source>
</evidence>
<evidence type="ECO:0000256" key="6">
    <source>
        <dbReference type="PIRSR" id="PIRSR601461-1"/>
    </source>
</evidence>
<gene>
    <name evidence="10" type="ORF">DCAR_0519279</name>
</gene>
<reference evidence="10" key="1">
    <citation type="journal article" date="2016" name="Nat. Genet.">
        <title>A high-quality carrot genome assembly provides new insights into carotenoid accumulation and asterid genome evolution.</title>
        <authorList>
            <person name="Iorizzo M."/>
            <person name="Ellison S."/>
            <person name="Senalik D."/>
            <person name="Zeng P."/>
            <person name="Satapoomin P."/>
            <person name="Huang J."/>
            <person name="Bowman M."/>
            <person name="Iovene M."/>
            <person name="Sanseverino W."/>
            <person name="Cavagnaro P."/>
            <person name="Yildiz M."/>
            <person name="Macko-Podgorni A."/>
            <person name="Moranska E."/>
            <person name="Grzebelus E."/>
            <person name="Grzebelus D."/>
            <person name="Ashrafi H."/>
            <person name="Zheng Z."/>
            <person name="Cheng S."/>
            <person name="Spooner D."/>
            <person name="Van Deynze A."/>
            <person name="Simon P."/>
        </authorList>
    </citation>
    <scope>NUCLEOTIDE SEQUENCE</scope>
    <source>
        <tissue evidence="10">Leaf</tissue>
    </source>
</reference>
<name>A0AAF0X3U8_DAUCS</name>
<organism evidence="10 11">
    <name type="scientific">Daucus carota subsp. sativus</name>
    <name type="common">Carrot</name>
    <dbReference type="NCBI Taxonomy" id="79200"/>
    <lineage>
        <taxon>Eukaryota</taxon>
        <taxon>Viridiplantae</taxon>
        <taxon>Streptophyta</taxon>
        <taxon>Embryophyta</taxon>
        <taxon>Tracheophyta</taxon>
        <taxon>Spermatophyta</taxon>
        <taxon>Magnoliopsida</taxon>
        <taxon>eudicotyledons</taxon>
        <taxon>Gunneridae</taxon>
        <taxon>Pentapetalae</taxon>
        <taxon>asterids</taxon>
        <taxon>campanulids</taxon>
        <taxon>Apiales</taxon>
        <taxon>Apiaceae</taxon>
        <taxon>Apioideae</taxon>
        <taxon>Scandiceae</taxon>
        <taxon>Daucinae</taxon>
        <taxon>Daucus</taxon>
        <taxon>Daucus sect. Daucus</taxon>
    </lineage>
</organism>
<reference evidence="10" key="2">
    <citation type="submission" date="2022-03" db="EMBL/GenBank/DDBJ databases">
        <title>Draft title - Genomic analysis of global carrot germplasm unveils the trajectory of domestication and the origin of high carotenoid orange carrot.</title>
        <authorList>
            <person name="Iorizzo M."/>
            <person name="Ellison S."/>
            <person name="Senalik D."/>
            <person name="Macko-Podgorni A."/>
            <person name="Grzebelus D."/>
            <person name="Bostan H."/>
            <person name="Rolling W."/>
            <person name="Curaba J."/>
            <person name="Simon P."/>
        </authorList>
    </citation>
    <scope>NUCLEOTIDE SEQUENCE</scope>
    <source>
        <tissue evidence="10">Leaf</tissue>
    </source>
</reference>
<feature type="domain" description="Xylanase inhibitor N-terminal" evidence="9">
    <location>
        <begin position="75"/>
        <end position="255"/>
    </location>
</feature>
<protein>
    <recommendedName>
        <fullName evidence="12">Peptidase A1 domain-containing protein</fullName>
    </recommendedName>
</protein>
<evidence type="ECO:0000259" key="8">
    <source>
        <dbReference type="Pfam" id="PF14541"/>
    </source>
</evidence>
<dbReference type="PANTHER" id="PTHR47967:SF69">
    <property type="entry name" value="ASPARTIC PROTEINASE NANA, CHLOROPLAST"/>
    <property type="match status" value="1"/>
</dbReference>
<keyword evidence="2 7" id="KW-0645">Protease</keyword>
<dbReference type="PANTHER" id="PTHR47967">
    <property type="entry name" value="OS07G0603500 PROTEIN-RELATED"/>
    <property type="match status" value="1"/>
</dbReference>
<dbReference type="FunFam" id="2.40.70.10:FF:000033">
    <property type="entry name" value="Aspartyl protease family protein"/>
    <property type="match status" value="1"/>
</dbReference>
<dbReference type="CDD" id="cd05476">
    <property type="entry name" value="pepsin_A_like_plant"/>
    <property type="match status" value="1"/>
</dbReference>
<feature type="domain" description="Xylanase inhibitor C-terminal" evidence="8">
    <location>
        <begin position="279"/>
        <end position="429"/>
    </location>
</feature>
<dbReference type="InterPro" id="IPR034161">
    <property type="entry name" value="Pepsin-like_plant"/>
</dbReference>
<dbReference type="GO" id="GO:0006508">
    <property type="term" value="P:proteolysis"/>
    <property type="evidence" value="ECO:0007669"/>
    <property type="project" value="UniProtKB-KW"/>
</dbReference>
<dbReference type="PROSITE" id="PS00141">
    <property type="entry name" value="ASP_PROTEASE"/>
    <property type="match status" value="1"/>
</dbReference>
<dbReference type="InterPro" id="IPR032799">
    <property type="entry name" value="TAXi_C"/>
</dbReference>
<keyword evidence="5" id="KW-0325">Glycoprotein</keyword>
<evidence type="ECO:0000256" key="3">
    <source>
        <dbReference type="ARBA" id="ARBA00022750"/>
    </source>
</evidence>
<evidence type="ECO:0000313" key="11">
    <source>
        <dbReference type="Proteomes" id="UP000077755"/>
    </source>
</evidence>
<keyword evidence="4 7" id="KW-0378">Hydrolase</keyword>
<dbReference type="InterPro" id="IPR001461">
    <property type="entry name" value="Aspartic_peptidase_A1"/>
</dbReference>
<keyword evidence="3 7" id="KW-0064">Aspartyl protease</keyword>
<dbReference type="InterPro" id="IPR051708">
    <property type="entry name" value="Plant_Aspart_Prot_A1"/>
</dbReference>
<dbReference type="GO" id="GO:0004190">
    <property type="term" value="F:aspartic-type endopeptidase activity"/>
    <property type="evidence" value="ECO:0007669"/>
    <property type="project" value="UniProtKB-KW"/>
</dbReference>
<evidence type="ECO:0000256" key="4">
    <source>
        <dbReference type="ARBA" id="ARBA00022801"/>
    </source>
</evidence>
<evidence type="ECO:0000256" key="2">
    <source>
        <dbReference type="ARBA" id="ARBA00022670"/>
    </source>
</evidence>
<dbReference type="Proteomes" id="UP000077755">
    <property type="component" value="Chromosome 5"/>
</dbReference>
<comment type="similarity">
    <text evidence="1 7">Belongs to the peptidase A1 family.</text>
</comment>
<accession>A0AAF0X3U8</accession>
<evidence type="ECO:0000259" key="9">
    <source>
        <dbReference type="Pfam" id="PF14543"/>
    </source>
</evidence>
<feature type="active site" evidence="6">
    <location>
        <position position="311"/>
    </location>
</feature>
<dbReference type="AlphaFoldDB" id="A0AAF0X3U8"/>
<evidence type="ECO:0000256" key="7">
    <source>
        <dbReference type="RuleBase" id="RU000454"/>
    </source>
</evidence>
<dbReference type="Pfam" id="PF14541">
    <property type="entry name" value="TAXi_C"/>
    <property type="match status" value="1"/>
</dbReference>
<dbReference type="EMBL" id="CP093347">
    <property type="protein sequence ID" value="WOG99923.1"/>
    <property type="molecule type" value="Genomic_DNA"/>
</dbReference>
<evidence type="ECO:0000256" key="5">
    <source>
        <dbReference type="ARBA" id="ARBA00023180"/>
    </source>
</evidence>
<evidence type="ECO:0000313" key="10">
    <source>
        <dbReference type="EMBL" id="WOG99923.1"/>
    </source>
</evidence>
<dbReference type="Gene3D" id="2.40.70.10">
    <property type="entry name" value="Acid Proteases"/>
    <property type="match status" value="2"/>
</dbReference>
<dbReference type="PRINTS" id="PR00792">
    <property type="entry name" value="PEPSIN"/>
</dbReference>
<feature type="active site" evidence="6">
    <location>
        <position position="93"/>
    </location>
</feature>
<dbReference type="InterPro" id="IPR021109">
    <property type="entry name" value="Peptidase_aspartic_dom_sf"/>
</dbReference>
<keyword evidence="11" id="KW-1185">Reference proteome</keyword>
<sequence length="434" mass="47155">MPKTLQAMLESDADRQQTFLRRQSVMKKHQRVHSIVKIRRQLVEETRNNVSTRDGVNVAVEMSMHSGADFGIGQYVVAFKAGTPSQKLKLIVDTGSDLTWINCKYRGANGEESRDEVFEADNSSSFDTIPCSSEMCKVELSNLFSLAMCPLPSNPCAFDYRYSDGSSAIGIFANETVTVGLTNGRKAKLENVLMGCSQSSEGPSFRGKAAPDGVLGLGFSKSSFAIRATDTFGGKFSYCLPDHLSPKNVSSHLTFSNPSYQNAATNKIYTTLGAIGTFYAVNIRGISVGDEMLDIPGEIWDVNGVGGAILDTGSSLTFLALPAYKPVVAALALSLNRFQRLGIKIGQLEYCFNATGFNESRDTPRLMFHFQDGSRFEPPVKSYVIDAADEVKCLGLVPTGWPGVSVIGNIMQQSHIWEYDLVNGKLGFAPSSCS</sequence>
<dbReference type="SUPFAM" id="SSF50630">
    <property type="entry name" value="Acid proteases"/>
    <property type="match status" value="1"/>
</dbReference>
<evidence type="ECO:0000256" key="1">
    <source>
        <dbReference type="ARBA" id="ARBA00007447"/>
    </source>
</evidence>
<dbReference type="InterPro" id="IPR001969">
    <property type="entry name" value="Aspartic_peptidase_AS"/>
</dbReference>
<dbReference type="Pfam" id="PF14543">
    <property type="entry name" value="TAXi_N"/>
    <property type="match status" value="1"/>
</dbReference>
<dbReference type="InterPro" id="IPR032861">
    <property type="entry name" value="TAXi_N"/>
</dbReference>
<proteinExistence type="inferred from homology"/>